<dbReference type="Gene3D" id="1.25.40.10">
    <property type="entry name" value="Tetratricopeptide repeat domain"/>
    <property type="match status" value="4"/>
</dbReference>
<dbReference type="FunFam" id="1.25.40.10:FF:000144">
    <property type="entry name" value="Pentatricopeptide repeat-containing protein, mitochondrial"/>
    <property type="match status" value="1"/>
</dbReference>
<evidence type="ECO:0000256" key="1">
    <source>
        <dbReference type="ARBA" id="ARBA00022737"/>
    </source>
</evidence>
<dbReference type="PANTHER" id="PTHR47926">
    <property type="entry name" value="PENTATRICOPEPTIDE REPEAT-CONTAINING PROTEIN"/>
    <property type="match status" value="1"/>
</dbReference>
<dbReference type="AlphaFoldDB" id="I1I1C4"/>
<name>I1I1C4_BRADI</name>
<dbReference type="Pfam" id="PF13041">
    <property type="entry name" value="PPR_2"/>
    <property type="match status" value="2"/>
</dbReference>
<dbReference type="RefSeq" id="XP_003573448.1">
    <property type="nucleotide sequence ID" value="XM_003573400.4"/>
</dbReference>
<dbReference type="eggNOG" id="KOG4197">
    <property type="taxonomic scope" value="Eukaryota"/>
</dbReference>
<dbReference type="FunFam" id="1.25.40.10:FF:001313">
    <property type="entry name" value="Os08g0162200 protein"/>
    <property type="match status" value="1"/>
</dbReference>
<reference evidence="4" key="2">
    <citation type="submission" date="2017-06" db="EMBL/GenBank/DDBJ databases">
        <title>WGS assembly of Brachypodium distachyon.</title>
        <authorList>
            <consortium name="The International Brachypodium Initiative"/>
            <person name="Lucas S."/>
            <person name="Harmon-Smith M."/>
            <person name="Lail K."/>
            <person name="Tice H."/>
            <person name="Grimwood J."/>
            <person name="Bruce D."/>
            <person name="Barry K."/>
            <person name="Shu S."/>
            <person name="Lindquist E."/>
            <person name="Wang M."/>
            <person name="Pitluck S."/>
            <person name="Vogel J.P."/>
            <person name="Garvin D.F."/>
            <person name="Mockler T.C."/>
            <person name="Schmutz J."/>
            <person name="Rokhsar D."/>
            <person name="Bevan M.W."/>
        </authorList>
    </citation>
    <scope>NUCLEOTIDE SEQUENCE</scope>
    <source>
        <strain evidence="4">Bd21</strain>
    </source>
</reference>
<feature type="repeat" description="PPR" evidence="3">
    <location>
        <begin position="246"/>
        <end position="280"/>
    </location>
</feature>
<dbReference type="Gramene" id="KQJ95283">
    <property type="protein sequence ID" value="KQJ95283"/>
    <property type="gene ID" value="BRADI_3g16240v3"/>
</dbReference>
<reference evidence="5" key="3">
    <citation type="submission" date="2018-08" db="UniProtKB">
        <authorList>
            <consortium name="EnsemblPlants"/>
        </authorList>
    </citation>
    <scope>IDENTIFICATION</scope>
    <source>
        <strain evidence="5">cv. Bd21</strain>
    </source>
</reference>
<dbReference type="GO" id="GO:0009451">
    <property type="term" value="P:RNA modification"/>
    <property type="evidence" value="ECO:0000318"/>
    <property type="project" value="GO_Central"/>
</dbReference>
<feature type="repeat" description="PPR" evidence="3">
    <location>
        <begin position="152"/>
        <end position="186"/>
    </location>
</feature>
<dbReference type="PROSITE" id="PS51375">
    <property type="entry name" value="PPR"/>
    <property type="match status" value="4"/>
</dbReference>
<dbReference type="Pfam" id="PF20431">
    <property type="entry name" value="E_motif"/>
    <property type="match status" value="1"/>
</dbReference>
<dbReference type="Pfam" id="PF01535">
    <property type="entry name" value="PPR"/>
    <property type="match status" value="3"/>
</dbReference>
<dbReference type="Proteomes" id="UP000008810">
    <property type="component" value="Chromosome 3"/>
</dbReference>
<keyword evidence="2" id="KW-0809">Transit peptide</keyword>
<dbReference type="InterPro" id="IPR046960">
    <property type="entry name" value="PPR_At4g14850-like_plant"/>
</dbReference>
<keyword evidence="1" id="KW-0677">Repeat</keyword>
<dbReference type="FunFam" id="1.25.40.10:FF:000971">
    <property type="entry name" value="Pentatricopeptide repeat-containing protein"/>
    <property type="match status" value="1"/>
</dbReference>
<evidence type="ECO:0000256" key="3">
    <source>
        <dbReference type="PROSITE-ProRule" id="PRU00708"/>
    </source>
</evidence>
<sequence length="530" mass="57943">MPTSTAASCVNSPLTLAIRAAADQGRPRRAIALYVSSFRSDAAAHRSCPFALAAVLKSVSRLPAHALAAASFHAHLLRLGLLAHPYPHAALAHLYSRDHPDAARSLLDETPPAGARSAHSLLVSRNSLLASLLRSGDLPAARALFDQMPVRDVVSWNSMVAGLAKAGRLDCAIELFHQMPERNAASWNAVMCGLIAHGHLARAREWFEQMPVRSNVSWITMISGYAKAGDVQAAASLFERMENQNDLYAWNAMIACYGQNGCAREAISVFIRMLKPHICVLPNEKTFSSVISACSQLGNLRFGLWVESFMCSLGIELDDHLRTALVDLYTKSGRIDNAFKLFRGLRTRDVVSYSAMIVGCGMNGKLSEAIGLFKEMSDAKIVPNAVTFVGLLSAYNHAGLMEEARACFAFMSSKYNIRPSMEHYTIMVDLLGRSGKLDEAFQLIMKMPMQPHASVWGALLLACRLHTNVELGEMVASKCFELAPGESGYYILLGNIYAQANKWDKVKSLRKTMMEMGLSKMPGSSWVQAA</sequence>
<protein>
    <recommendedName>
        <fullName evidence="7">Pentacotripeptide-repeat region of PRORP domain-containing protein</fullName>
    </recommendedName>
</protein>
<dbReference type="EnsemblPlants" id="KQJ95283">
    <property type="protein sequence ID" value="KQJ95283"/>
    <property type="gene ID" value="BRADI_3g16240v3"/>
</dbReference>
<dbReference type="GO" id="GO:0003723">
    <property type="term" value="F:RNA binding"/>
    <property type="evidence" value="ECO:0000318"/>
    <property type="project" value="GO_Central"/>
</dbReference>
<gene>
    <name evidence="5" type="primary">LOC100832057</name>
    <name evidence="4" type="ORF">BRADI_3g16240v3</name>
</gene>
<feature type="repeat" description="PPR" evidence="3">
    <location>
        <begin position="214"/>
        <end position="244"/>
    </location>
</feature>
<dbReference type="KEGG" id="bdi:100832057"/>
<reference evidence="4 5" key="1">
    <citation type="journal article" date="2010" name="Nature">
        <title>Genome sequencing and analysis of the model grass Brachypodium distachyon.</title>
        <authorList>
            <consortium name="International Brachypodium Initiative"/>
        </authorList>
    </citation>
    <scope>NUCLEOTIDE SEQUENCE [LARGE SCALE GENOMIC DNA]</scope>
    <source>
        <strain evidence="4">Bd21</strain>
        <strain evidence="5">cv. Bd21</strain>
    </source>
</reference>
<dbReference type="PANTHER" id="PTHR47926:SF545">
    <property type="entry name" value="PENTACOTRIPEPTIDE-REPEAT REGION OF PRORP DOMAIN-CONTAINING PROTEIN"/>
    <property type="match status" value="1"/>
</dbReference>
<dbReference type="InterPro" id="IPR046848">
    <property type="entry name" value="E_motif"/>
</dbReference>
<evidence type="ECO:0000313" key="5">
    <source>
        <dbReference type="EnsemblPlants" id="KQJ95283"/>
    </source>
</evidence>
<evidence type="ECO:0000313" key="6">
    <source>
        <dbReference type="Proteomes" id="UP000008810"/>
    </source>
</evidence>
<feature type="repeat" description="PPR" evidence="3">
    <location>
        <begin position="349"/>
        <end position="383"/>
    </location>
</feature>
<dbReference type="EMBL" id="CM000882">
    <property type="protein sequence ID" value="KQJ95283.1"/>
    <property type="molecule type" value="Genomic_DNA"/>
</dbReference>
<proteinExistence type="predicted"/>
<dbReference type="Pfam" id="PF12854">
    <property type="entry name" value="PPR_1"/>
    <property type="match status" value="1"/>
</dbReference>
<dbReference type="RefSeq" id="XP_010234371.1">
    <property type="nucleotide sequence ID" value="XM_010236069.3"/>
</dbReference>
<accession>I1I1C4</accession>
<evidence type="ECO:0000313" key="4">
    <source>
        <dbReference type="EMBL" id="KQJ95283.1"/>
    </source>
</evidence>
<dbReference type="SUPFAM" id="SSF81901">
    <property type="entry name" value="HCP-like"/>
    <property type="match status" value="1"/>
</dbReference>
<dbReference type="OMA" id="QLIMQMP"/>
<dbReference type="HOGENOM" id="CLU_002706_0_6_1"/>
<evidence type="ECO:0008006" key="7">
    <source>
        <dbReference type="Google" id="ProtNLM"/>
    </source>
</evidence>
<organism evidence="4">
    <name type="scientific">Brachypodium distachyon</name>
    <name type="common">Purple false brome</name>
    <name type="synonym">Trachynia distachya</name>
    <dbReference type="NCBI Taxonomy" id="15368"/>
    <lineage>
        <taxon>Eukaryota</taxon>
        <taxon>Viridiplantae</taxon>
        <taxon>Streptophyta</taxon>
        <taxon>Embryophyta</taxon>
        <taxon>Tracheophyta</taxon>
        <taxon>Spermatophyta</taxon>
        <taxon>Magnoliopsida</taxon>
        <taxon>Liliopsida</taxon>
        <taxon>Poales</taxon>
        <taxon>Poaceae</taxon>
        <taxon>BOP clade</taxon>
        <taxon>Pooideae</taxon>
        <taxon>Stipodae</taxon>
        <taxon>Brachypodieae</taxon>
        <taxon>Brachypodium</taxon>
    </lineage>
</organism>
<dbReference type="InterPro" id="IPR011990">
    <property type="entry name" value="TPR-like_helical_dom_sf"/>
</dbReference>
<keyword evidence="6" id="KW-1185">Reference proteome</keyword>
<evidence type="ECO:0000256" key="2">
    <source>
        <dbReference type="ARBA" id="ARBA00022946"/>
    </source>
</evidence>
<dbReference type="InterPro" id="IPR002885">
    <property type="entry name" value="PPR_rpt"/>
</dbReference>
<dbReference type="GeneID" id="100832057"/>
<dbReference type="OrthoDB" id="185373at2759"/>
<dbReference type="NCBIfam" id="TIGR00756">
    <property type="entry name" value="PPR"/>
    <property type="match status" value="5"/>
</dbReference>